<name>A0A7S0WGP3_9CHLO</name>
<keyword evidence="2" id="KW-0812">Transmembrane</keyword>
<evidence type="ECO:0000256" key="2">
    <source>
        <dbReference type="SAM" id="Phobius"/>
    </source>
</evidence>
<gene>
    <name evidence="3" type="ORF">CLEI1391_LOCUS2007</name>
</gene>
<organism evidence="3">
    <name type="scientific">Chlamydomonas leiostraca</name>
    <dbReference type="NCBI Taxonomy" id="1034604"/>
    <lineage>
        <taxon>Eukaryota</taxon>
        <taxon>Viridiplantae</taxon>
        <taxon>Chlorophyta</taxon>
        <taxon>core chlorophytes</taxon>
        <taxon>Chlorophyceae</taxon>
        <taxon>CS clade</taxon>
        <taxon>Chlamydomonadales</taxon>
        <taxon>Chlamydomonadaceae</taxon>
        <taxon>Chlamydomonas</taxon>
    </lineage>
</organism>
<evidence type="ECO:0000313" key="3">
    <source>
        <dbReference type="EMBL" id="CAD8666542.1"/>
    </source>
</evidence>
<sequence>MSRCPFGFTGAEEAGSEPEDIDVGPCAAEEADTEGDGTADAPSNAATEGTGTAGKKKKKSKKTGKAQAGGKRFDFDTDPVSWFYQNQIRSEEEFQAKKEMLRAEARKRLDAIMDKKNQRLLWPSDSEFDDLSMSSGELSELDSDVHSLASLRSCAASWIEDQAYKLPAESTLRWAAFTGMALSAWAMYLAYNGMSLTRKVAGVILRSEWPAYAFTVCLVCAVAAALGLLAANWRSKRLLLTSQVLLLLAYAATVYVGLNMRQLPTEVDTKLRDAACARWGKGDTGSRLCHMLPAIQSELADTMVQLMWAMVGVCLGTLALAALGCWYTMELCFVEKKAAKHLRRHKRRKHSIPWEKIKIVGPVTNCGANGPPAGAAGGGGGCPVMHTGGPKDKNV</sequence>
<proteinExistence type="predicted"/>
<keyword evidence="2" id="KW-1133">Transmembrane helix</keyword>
<protein>
    <recommendedName>
        <fullName evidence="4">Transmembrane protein</fullName>
    </recommendedName>
</protein>
<feature type="compositionally biased region" description="Basic residues" evidence="1">
    <location>
        <begin position="54"/>
        <end position="64"/>
    </location>
</feature>
<feature type="transmembrane region" description="Helical" evidence="2">
    <location>
        <begin position="238"/>
        <end position="258"/>
    </location>
</feature>
<evidence type="ECO:0008006" key="4">
    <source>
        <dbReference type="Google" id="ProtNLM"/>
    </source>
</evidence>
<feature type="transmembrane region" description="Helical" evidence="2">
    <location>
        <begin position="172"/>
        <end position="191"/>
    </location>
</feature>
<keyword evidence="2" id="KW-0472">Membrane</keyword>
<accession>A0A7S0WGP3</accession>
<dbReference type="AlphaFoldDB" id="A0A7S0WGP3"/>
<feature type="transmembrane region" description="Helical" evidence="2">
    <location>
        <begin position="211"/>
        <end position="231"/>
    </location>
</feature>
<dbReference type="EMBL" id="HBFB01003811">
    <property type="protein sequence ID" value="CAD8666542.1"/>
    <property type="molecule type" value="Transcribed_RNA"/>
</dbReference>
<evidence type="ECO:0000256" key="1">
    <source>
        <dbReference type="SAM" id="MobiDB-lite"/>
    </source>
</evidence>
<feature type="transmembrane region" description="Helical" evidence="2">
    <location>
        <begin position="306"/>
        <end position="327"/>
    </location>
</feature>
<feature type="region of interest" description="Disordered" evidence="1">
    <location>
        <begin position="1"/>
        <end position="72"/>
    </location>
</feature>
<feature type="region of interest" description="Disordered" evidence="1">
    <location>
        <begin position="375"/>
        <end position="395"/>
    </location>
</feature>
<reference evidence="3" key="1">
    <citation type="submission" date="2021-01" db="EMBL/GenBank/DDBJ databases">
        <authorList>
            <person name="Corre E."/>
            <person name="Pelletier E."/>
            <person name="Niang G."/>
            <person name="Scheremetjew M."/>
            <person name="Finn R."/>
            <person name="Kale V."/>
            <person name="Holt S."/>
            <person name="Cochrane G."/>
            <person name="Meng A."/>
            <person name="Brown T."/>
            <person name="Cohen L."/>
        </authorList>
    </citation>
    <scope>NUCLEOTIDE SEQUENCE</scope>
    <source>
        <strain evidence="3">SAG 11-49</strain>
    </source>
</reference>